<organism evidence="1 2">
    <name type="scientific">Cyclospora cayetanensis</name>
    <dbReference type="NCBI Taxonomy" id="88456"/>
    <lineage>
        <taxon>Eukaryota</taxon>
        <taxon>Sar</taxon>
        <taxon>Alveolata</taxon>
        <taxon>Apicomplexa</taxon>
        <taxon>Conoidasida</taxon>
        <taxon>Coccidia</taxon>
        <taxon>Eucoccidiorida</taxon>
        <taxon>Eimeriorina</taxon>
        <taxon>Eimeriidae</taxon>
        <taxon>Cyclospora</taxon>
    </lineage>
</organism>
<gene>
    <name evidence="2" type="primary">LOC34619253</name>
</gene>
<evidence type="ECO:0000313" key="2">
    <source>
        <dbReference type="RefSeq" id="XP_026194213.1"/>
    </source>
</evidence>
<accession>A0A6P6S257</accession>
<dbReference type="OrthoDB" id="345813at2759"/>
<evidence type="ECO:0000313" key="1">
    <source>
        <dbReference type="Proteomes" id="UP000515125"/>
    </source>
</evidence>
<dbReference type="AlphaFoldDB" id="A0A6P6S257"/>
<dbReference type="RefSeq" id="XP_026194213.1">
    <property type="nucleotide sequence ID" value="XM_026338428.1"/>
</dbReference>
<name>A0A6P6S257_9EIME</name>
<keyword evidence="1" id="KW-1185">Reference proteome</keyword>
<sequence length="437" mass="46969">MVVTAGCRCIAGKCTADDFSKGFIPAEGLSFLQDGESSMASDDCMQMAAEQNGIFSSAIDAAETRGEEDDIGITDTSTGEEVVARAVSLLKKDSPAGSTHCLGVQRRIRDQLARAAQSSTIFVLGLGPELYALSQLATNVIAVETDHSICKEFLNSNMSACAMQTNVHIYCSQPNSSPDNDAQLIGGGQSSFEATKALVDDIASILLMQKMFSPPINEELWMNYVTPEWELEDNKAPLQLVATAHQAVESLTSEESLDPWKRRALSTYLNVHAQAARRASDEDWPRVKTAIDSVLDSAGRGKKIDDVLAVARGFATQVAQAAAISSGLQAYLQLLLATLAKQGLDSDSFVHSVICELILEAESLISSTNILDMTKDAIEEACETAEKNKQLFLPGLRLIQEGLSSESSMGQILQLLLKLRDLGPEVDVSALIEMSKA</sequence>
<dbReference type="Proteomes" id="UP000515125">
    <property type="component" value="Unplaced"/>
</dbReference>
<protein>
    <submittedName>
        <fullName evidence="2">Uncharacterized protein LOC34619253</fullName>
    </submittedName>
</protein>
<dbReference type="GeneID" id="34619253"/>
<proteinExistence type="predicted"/>
<reference evidence="2" key="1">
    <citation type="submission" date="2025-08" db="UniProtKB">
        <authorList>
            <consortium name="RefSeq"/>
        </authorList>
    </citation>
    <scope>IDENTIFICATION</scope>
</reference>